<organism evidence="1 2">
    <name type="scientific">Gigaspora margarita</name>
    <dbReference type="NCBI Taxonomy" id="4874"/>
    <lineage>
        <taxon>Eukaryota</taxon>
        <taxon>Fungi</taxon>
        <taxon>Fungi incertae sedis</taxon>
        <taxon>Mucoromycota</taxon>
        <taxon>Glomeromycotina</taxon>
        <taxon>Glomeromycetes</taxon>
        <taxon>Diversisporales</taxon>
        <taxon>Gigasporaceae</taxon>
        <taxon>Gigaspora</taxon>
    </lineage>
</organism>
<accession>A0ABN7VMG4</accession>
<dbReference type="Proteomes" id="UP000789901">
    <property type="component" value="Unassembled WGS sequence"/>
</dbReference>
<name>A0ABN7VMG4_GIGMA</name>
<keyword evidence="2" id="KW-1185">Reference proteome</keyword>
<gene>
    <name evidence="1" type="ORF">GMARGA_LOCUS20421</name>
</gene>
<feature type="non-terminal residue" evidence="1">
    <location>
        <position position="1"/>
    </location>
</feature>
<sequence length="249" mass="29596">LSSNSSNLESYFLPAPSAHFIKRISFVQPNKTIRYLIEELFEDYIYNESFLMLYGDKLMKFFIENDKDVQLRKLCNRCVKLVFECNEYPPNVQLFRIISKSLAKINERNPTFIDDFIIRISFLCVFDNSYLEATLEQKIRLKHLHHYGSYSKLSKLTYIDSLMDRFYGFILHCKILNNNFYQVHVSKVHELIRHINSKDWNKHAKPIISNPVKDVLKVFDNEIDEDYEAKTKKEGLDQKLQKTESEKKS</sequence>
<dbReference type="EMBL" id="CAJVQB010017888">
    <property type="protein sequence ID" value="CAG8785831.1"/>
    <property type="molecule type" value="Genomic_DNA"/>
</dbReference>
<proteinExistence type="predicted"/>
<comment type="caution">
    <text evidence="1">The sequence shown here is derived from an EMBL/GenBank/DDBJ whole genome shotgun (WGS) entry which is preliminary data.</text>
</comment>
<evidence type="ECO:0000313" key="1">
    <source>
        <dbReference type="EMBL" id="CAG8785831.1"/>
    </source>
</evidence>
<protein>
    <submittedName>
        <fullName evidence="1">33052_t:CDS:1</fullName>
    </submittedName>
</protein>
<reference evidence="1 2" key="1">
    <citation type="submission" date="2021-06" db="EMBL/GenBank/DDBJ databases">
        <authorList>
            <person name="Kallberg Y."/>
            <person name="Tangrot J."/>
            <person name="Rosling A."/>
        </authorList>
    </citation>
    <scope>NUCLEOTIDE SEQUENCE [LARGE SCALE GENOMIC DNA]</scope>
    <source>
        <strain evidence="1 2">120-4 pot B 10/14</strain>
    </source>
</reference>
<evidence type="ECO:0000313" key="2">
    <source>
        <dbReference type="Proteomes" id="UP000789901"/>
    </source>
</evidence>